<keyword evidence="1" id="KW-0812">Transmembrane</keyword>
<feature type="transmembrane region" description="Helical" evidence="1">
    <location>
        <begin position="77"/>
        <end position="96"/>
    </location>
</feature>
<accession>A0A498IW01</accession>
<keyword evidence="1" id="KW-1133">Transmembrane helix</keyword>
<evidence type="ECO:0000313" key="3">
    <source>
        <dbReference type="Proteomes" id="UP000290289"/>
    </source>
</evidence>
<gene>
    <name evidence="2" type="ORF">DVH24_034280</name>
</gene>
<protein>
    <submittedName>
        <fullName evidence="2">Uncharacterized protein</fullName>
    </submittedName>
</protein>
<evidence type="ECO:0000313" key="2">
    <source>
        <dbReference type="EMBL" id="RXH87380.1"/>
    </source>
</evidence>
<dbReference type="EMBL" id="RDQH01000336">
    <property type="protein sequence ID" value="RXH87380.1"/>
    <property type="molecule type" value="Genomic_DNA"/>
</dbReference>
<proteinExistence type="predicted"/>
<evidence type="ECO:0000256" key="1">
    <source>
        <dbReference type="SAM" id="Phobius"/>
    </source>
</evidence>
<keyword evidence="3" id="KW-1185">Reference proteome</keyword>
<comment type="caution">
    <text evidence="2">The sequence shown here is derived from an EMBL/GenBank/DDBJ whole genome shotgun (WGS) entry which is preliminary data.</text>
</comment>
<name>A0A498IW01_MALDO</name>
<dbReference type="AlphaFoldDB" id="A0A498IW01"/>
<dbReference type="Proteomes" id="UP000290289">
    <property type="component" value="Chromosome 10"/>
</dbReference>
<sequence>MSYPYQITHLAEQAWLSSEVGRISLIASKHGDSGIATLFDPVLPGAIKSITRLLRQLISLEDGQLSKDHAFRSKLEYVLLVFFLSGYPMLVEYVMMKP</sequence>
<reference evidence="2 3" key="1">
    <citation type="submission" date="2018-10" db="EMBL/GenBank/DDBJ databases">
        <title>A high-quality apple genome assembly.</title>
        <authorList>
            <person name="Hu J."/>
        </authorList>
    </citation>
    <scope>NUCLEOTIDE SEQUENCE [LARGE SCALE GENOMIC DNA]</scope>
    <source>
        <strain evidence="3">cv. HFTH1</strain>
        <tissue evidence="2">Young leaf</tissue>
    </source>
</reference>
<organism evidence="2 3">
    <name type="scientific">Malus domestica</name>
    <name type="common">Apple</name>
    <name type="synonym">Pyrus malus</name>
    <dbReference type="NCBI Taxonomy" id="3750"/>
    <lineage>
        <taxon>Eukaryota</taxon>
        <taxon>Viridiplantae</taxon>
        <taxon>Streptophyta</taxon>
        <taxon>Embryophyta</taxon>
        <taxon>Tracheophyta</taxon>
        <taxon>Spermatophyta</taxon>
        <taxon>Magnoliopsida</taxon>
        <taxon>eudicotyledons</taxon>
        <taxon>Gunneridae</taxon>
        <taxon>Pentapetalae</taxon>
        <taxon>rosids</taxon>
        <taxon>fabids</taxon>
        <taxon>Rosales</taxon>
        <taxon>Rosaceae</taxon>
        <taxon>Amygdaloideae</taxon>
        <taxon>Maleae</taxon>
        <taxon>Malus</taxon>
    </lineage>
</organism>
<keyword evidence="1" id="KW-0472">Membrane</keyword>